<dbReference type="AlphaFoldDB" id="A0A4Y2HVW3"/>
<sequence>MHLLEHGVFLSEAEEGYRSLENFLRFSNPPDGTIYLLLVNGRSERRLCKKPQFYKELLMRQIRSFGGVGFTDPSSVVDPDPQIRFESGT</sequence>
<protein>
    <submittedName>
        <fullName evidence="1">Uncharacterized protein</fullName>
    </submittedName>
</protein>
<accession>A0A4Y2HVW3</accession>
<evidence type="ECO:0000313" key="2">
    <source>
        <dbReference type="Proteomes" id="UP000499080"/>
    </source>
</evidence>
<dbReference type="EMBL" id="BGPR01002191">
    <property type="protein sequence ID" value="GBM69365.1"/>
    <property type="molecule type" value="Genomic_DNA"/>
</dbReference>
<organism evidence="1 2">
    <name type="scientific">Araneus ventricosus</name>
    <name type="common">Orbweaver spider</name>
    <name type="synonym">Epeira ventricosa</name>
    <dbReference type="NCBI Taxonomy" id="182803"/>
    <lineage>
        <taxon>Eukaryota</taxon>
        <taxon>Metazoa</taxon>
        <taxon>Ecdysozoa</taxon>
        <taxon>Arthropoda</taxon>
        <taxon>Chelicerata</taxon>
        <taxon>Arachnida</taxon>
        <taxon>Araneae</taxon>
        <taxon>Araneomorphae</taxon>
        <taxon>Entelegynae</taxon>
        <taxon>Araneoidea</taxon>
        <taxon>Araneidae</taxon>
        <taxon>Araneus</taxon>
    </lineage>
</organism>
<reference evidence="1 2" key="1">
    <citation type="journal article" date="2019" name="Sci. Rep.">
        <title>Orb-weaving spider Araneus ventricosus genome elucidates the spidroin gene catalogue.</title>
        <authorList>
            <person name="Kono N."/>
            <person name="Nakamura H."/>
            <person name="Ohtoshi R."/>
            <person name="Moran D.A.P."/>
            <person name="Shinohara A."/>
            <person name="Yoshida Y."/>
            <person name="Fujiwara M."/>
            <person name="Mori M."/>
            <person name="Tomita M."/>
            <person name="Arakawa K."/>
        </authorList>
    </citation>
    <scope>NUCLEOTIDE SEQUENCE [LARGE SCALE GENOMIC DNA]</scope>
</reference>
<keyword evidence="2" id="KW-1185">Reference proteome</keyword>
<comment type="caution">
    <text evidence="1">The sequence shown here is derived from an EMBL/GenBank/DDBJ whole genome shotgun (WGS) entry which is preliminary data.</text>
</comment>
<proteinExistence type="predicted"/>
<dbReference type="Proteomes" id="UP000499080">
    <property type="component" value="Unassembled WGS sequence"/>
</dbReference>
<gene>
    <name evidence="1" type="ORF">AVEN_272183_1</name>
</gene>
<evidence type="ECO:0000313" key="1">
    <source>
        <dbReference type="EMBL" id="GBM69365.1"/>
    </source>
</evidence>
<name>A0A4Y2HVW3_ARAVE</name>